<evidence type="ECO:0000313" key="3">
    <source>
        <dbReference type="Proteomes" id="UP000598820"/>
    </source>
</evidence>
<sequence length="142" mass="15988">MEKKPLAKGEFGIVDASTLIPDIKKTNLRFELINDQLVMHLSLTFNKNDNVIVGDGRDDYPTPIGVFKIGDSNHFTGEKITDFILYTGTEPGEVRIFPANLLRLDTDGEKREHGESFASELEQLKAENRRLREILSNLISGK</sequence>
<dbReference type="EMBL" id="JACWZY010000027">
    <property type="protein sequence ID" value="MBD2704042.1"/>
    <property type="molecule type" value="Genomic_DNA"/>
</dbReference>
<reference evidence="2" key="1">
    <citation type="submission" date="2020-09" db="EMBL/GenBank/DDBJ databases">
        <authorList>
            <person name="Kim M.K."/>
        </authorList>
    </citation>
    <scope>NUCLEOTIDE SEQUENCE</scope>
    <source>
        <strain evidence="2">BT702</strain>
    </source>
</reference>
<gene>
    <name evidence="2" type="ORF">IC229_25580</name>
</gene>
<organism evidence="2 3">
    <name type="scientific">Spirosoma profusum</name>
    <dbReference type="NCBI Taxonomy" id="2771354"/>
    <lineage>
        <taxon>Bacteria</taxon>
        <taxon>Pseudomonadati</taxon>
        <taxon>Bacteroidota</taxon>
        <taxon>Cytophagia</taxon>
        <taxon>Cytophagales</taxon>
        <taxon>Cytophagaceae</taxon>
        <taxon>Spirosoma</taxon>
    </lineage>
</organism>
<evidence type="ECO:0000313" key="2">
    <source>
        <dbReference type="EMBL" id="MBD2704042.1"/>
    </source>
</evidence>
<evidence type="ECO:0000256" key="1">
    <source>
        <dbReference type="SAM" id="Coils"/>
    </source>
</evidence>
<accession>A0A926Y3G0</accession>
<keyword evidence="1" id="KW-0175">Coiled coil</keyword>
<proteinExistence type="predicted"/>
<dbReference type="AlphaFoldDB" id="A0A926Y3G0"/>
<name>A0A926Y3G0_9BACT</name>
<comment type="caution">
    <text evidence="2">The sequence shown here is derived from an EMBL/GenBank/DDBJ whole genome shotgun (WGS) entry which is preliminary data.</text>
</comment>
<protein>
    <submittedName>
        <fullName evidence="2">Uncharacterized protein</fullName>
    </submittedName>
</protein>
<keyword evidence="3" id="KW-1185">Reference proteome</keyword>
<dbReference type="Proteomes" id="UP000598820">
    <property type="component" value="Unassembled WGS sequence"/>
</dbReference>
<dbReference type="RefSeq" id="WP_190890310.1">
    <property type="nucleotide sequence ID" value="NZ_JACWZY010000027.1"/>
</dbReference>
<feature type="coiled-coil region" evidence="1">
    <location>
        <begin position="114"/>
        <end position="141"/>
    </location>
</feature>